<comment type="caution">
    <text evidence="2">The sequence shown here is derived from an EMBL/GenBank/DDBJ whole genome shotgun (WGS) entry which is preliminary data.</text>
</comment>
<dbReference type="InterPro" id="IPR000835">
    <property type="entry name" value="HTH_MarR-typ"/>
</dbReference>
<evidence type="ECO:0000259" key="1">
    <source>
        <dbReference type="PROSITE" id="PS50995"/>
    </source>
</evidence>
<dbReference type="OrthoDB" id="9815567at2"/>
<organism evidence="2 3">
    <name type="scientific">Rhizobium grahamii</name>
    <dbReference type="NCBI Taxonomy" id="1120045"/>
    <lineage>
        <taxon>Bacteria</taxon>
        <taxon>Pseudomonadati</taxon>
        <taxon>Pseudomonadota</taxon>
        <taxon>Alphaproteobacteria</taxon>
        <taxon>Hyphomicrobiales</taxon>
        <taxon>Rhizobiaceae</taxon>
        <taxon>Rhizobium/Agrobacterium group</taxon>
        <taxon>Rhizobium</taxon>
    </lineage>
</organism>
<dbReference type="AlphaFoldDB" id="A0A370KH65"/>
<sequence>MKENEPPSTLETHLGYWLRMVSNAVSHSFARKVEREGVAVSEWVFLRALYDAERVQPSHLAEGMGMTKGAISKLSDRLFEKSLIERHANPDDRRAHTLALNAAGRELVPRLAALADRNDAEFFDALTPDERQRLAKLLRKIVEKRELAGAPVD</sequence>
<dbReference type="PANTHER" id="PTHR33164:SF43">
    <property type="entry name" value="HTH-TYPE TRANSCRIPTIONAL REPRESSOR YETL"/>
    <property type="match status" value="1"/>
</dbReference>
<name>A0A370KH65_9HYPH</name>
<gene>
    <name evidence="2" type="ORF">B5K06_27835</name>
</gene>
<dbReference type="Pfam" id="PF01047">
    <property type="entry name" value="MarR"/>
    <property type="match status" value="1"/>
</dbReference>
<dbReference type="Proteomes" id="UP000254939">
    <property type="component" value="Unassembled WGS sequence"/>
</dbReference>
<dbReference type="InterPro" id="IPR036390">
    <property type="entry name" value="WH_DNA-bd_sf"/>
</dbReference>
<dbReference type="RefSeq" id="WP_114715320.1">
    <property type="nucleotide sequence ID" value="NZ_KZ857269.1"/>
</dbReference>
<dbReference type="InterPro" id="IPR036388">
    <property type="entry name" value="WH-like_DNA-bd_sf"/>
</dbReference>
<evidence type="ECO:0000313" key="3">
    <source>
        <dbReference type="Proteomes" id="UP000254939"/>
    </source>
</evidence>
<accession>A0A370KH65</accession>
<reference evidence="2 3" key="1">
    <citation type="submission" date="2017-03" db="EMBL/GenBank/DDBJ databases">
        <title>Genome analysis of Rhizobial strains effectives or ineffectives for nitrogen fixation isolated from bean seeds.</title>
        <authorList>
            <person name="Peralta H."/>
            <person name="Aguilar-Vera A."/>
            <person name="Mora Y."/>
            <person name="Vargas-Lagunas C."/>
            <person name="Girard L."/>
            <person name="Mora J."/>
        </authorList>
    </citation>
    <scope>NUCLEOTIDE SEQUENCE [LARGE SCALE GENOMIC DNA]</scope>
    <source>
        <strain evidence="2 3">CCGM3</strain>
    </source>
</reference>
<dbReference type="Gene3D" id="1.10.10.10">
    <property type="entry name" value="Winged helix-like DNA-binding domain superfamily/Winged helix DNA-binding domain"/>
    <property type="match status" value="1"/>
</dbReference>
<dbReference type="GO" id="GO:0006950">
    <property type="term" value="P:response to stress"/>
    <property type="evidence" value="ECO:0007669"/>
    <property type="project" value="TreeGrafter"/>
</dbReference>
<feature type="domain" description="HTH marR-type" evidence="1">
    <location>
        <begin position="11"/>
        <end position="143"/>
    </location>
</feature>
<dbReference type="PROSITE" id="PS50995">
    <property type="entry name" value="HTH_MARR_2"/>
    <property type="match status" value="1"/>
</dbReference>
<dbReference type="InterPro" id="IPR039422">
    <property type="entry name" value="MarR/SlyA-like"/>
</dbReference>
<dbReference type="SMART" id="SM00347">
    <property type="entry name" value="HTH_MARR"/>
    <property type="match status" value="1"/>
</dbReference>
<proteinExistence type="predicted"/>
<protein>
    <submittedName>
        <fullName evidence="2">MarR family transcriptional regulator</fullName>
    </submittedName>
</protein>
<dbReference type="PRINTS" id="PR00598">
    <property type="entry name" value="HTHMARR"/>
</dbReference>
<dbReference type="SUPFAM" id="SSF46785">
    <property type="entry name" value="Winged helix' DNA-binding domain"/>
    <property type="match status" value="1"/>
</dbReference>
<dbReference type="EMBL" id="NAAC01000040">
    <property type="protein sequence ID" value="RDJ04267.1"/>
    <property type="molecule type" value="Genomic_DNA"/>
</dbReference>
<evidence type="ECO:0000313" key="2">
    <source>
        <dbReference type="EMBL" id="RDJ04267.1"/>
    </source>
</evidence>
<dbReference type="PANTHER" id="PTHR33164">
    <property type="entry name" value="TRANSCRIPTIONAL REGULATOR, MARR FAMILY"/>
    <property type="match status" value="1"/>
</dbReference>
<dbReference type="GO" id="GO:0003700">
    <property type="term" value="F:DNA-binding transcription factor activity"/>
    <property type="evidence" value="ECO:0007669"/>
    <property type="project" value="InterPro"/>
</dbReference>